<name>A0A0F9SKV2_9ZZZZ</name>
<feature type="domain" description="tRNAHis guanylyltransferase catalytic" evidence="1">
    <location>
        <begin position="9"/>
        <end position="135"/>
    </location>
</feature>
<comment type="caution">
    <text evidence="2">The sequence shown here is derived from an EMBL/GenBank/DDBJ whole genome shotgun (WGS) entry which is preliminary data.</text>
</comment>
<dbReference type="InterPro" id="IPR038469">
    <property type="entry name" value="tRNAHis_GuaTrfase_Thg1_sf"/>
</dbReference>
<reference evidence="2" key="1">
    <citation type="journal article" date="2015" name="Nature">
        <title>Complex archaea that bridge the gap between prokaryotes and eukaryotes.</title>
        <authorList>
            <person name="Spang A."/>
            <person name="Saw J.H."/>
            <person name="Jorgensen S.L."/>
            <person name="Zaremba-Niedzwiedzka K."/>
            <person name="Martijn J."/>
            <person name="Lind A.E."/>
            <person name="van Eijk R."/>
            <person name="Schleper C."/>
            <person name="Guy L."/>
            <person name="Ettema T.J."/>
        </authorList>
    </citation>
    <scope>NUCLEOTIDE SEQUENCE</scope>
</reference>
<evidence type="ECO:0000259" key="1">
    <source>
        <dbReference type="Pfam" id="PF04446"/>
    </source>
</evidence>
<sequence>MAHSLSERQEKYESDYDYTILNRIPVIIRCTIRNYKKLTQRLEAPFCAEFSEIMSQTMLYAITNIPDAIFGYHQNDEITFVLRNDKDSIPWHRNNIQKISSTVSSLITLGFYKSAEIFSDNLNLVGDAIFSIKTFATPSVMEAFNNLIWRQGMCMKNAINFTSFIELSDKLGKGPASSLLRDKDYKEKAEILLQHCGKDIREDYPIPFLRGVGIYKIPVIVSTRNGTANRNRWYVNKNLANFVEDKDFILNILNSGLDIYRGPEVLQQ</sequence>
<dbReference type="InterPro" id="IPR024956">
    <property type="entry name" value="tRNAHis_GuaTrfase_cat"/>
</dbReference>
<gene>
    <name evidence="2" type="ORF">LCGC14_0459330</name>
</gene>
<dbReference type="Gene3D" id="3.30.70.3000">
    <property type="match status" value="1"/>
</dbReference>
<accession>A0A0F9SKV2</accession>
<dbReference type="InterPro" id="IPR007537">
    <property type="entry name" value="tRNAHis_GuaTrfase_Thg1"/>
</dbReference>
<proteinExistence type="predicted"/>
<dbReference type="AlphaFoldDB" id="A0A0F9SKV2"/>
<dbReference type="EMBL" id="LAZR01000468">
    <property type="protein sequence ID" value="KKN67674.1"/>
    <property type="molecule type" value="Genomic_DNA"/>
</dbReference>
<dbReference type="Pfam" id="PF04446">
    <property type="entry name" value="Thg1"/>
    <property type="match status" value="1"/>
</dbReference>
<dbReference type="PANTHER" id="PTHR12729">
    <property type="entry name" value="TRNA(HIS) GUANYLYLTRANSFERASE-RELATED"/>
    <property type="match status" value="1"/>
</dbReference>
<protein>
    <recommendedName>
        <fullName evidence="1">tRNAHis guanylyltransferase catalytic domain-containing protein</fullName>
    </recommendedName>
</protein>
<dbReference type="GO" id="GO:0000287">
    <property type="term" value="F:magnesium ion binding"/>
    <property type="evidence" value="ECO:0007669"/>
    <property type="project" value="InterPro"/>
</dbReference>
<evidence type="ECO:0000313" key="2">
    <source>
        <dbReference type="EMBL" id="KKN67674.1"/>
    </source>
</evidence>
<organism evidence="2">
    <name type="scientific">marine sediment metagenome</name>
    <dbReference type="NCBI Taxonomy" id="412755"/>
    <lineage>
        <taxon>unclassified sequences</taxon>
        <taxon>metagenomes</taxon>
        <taxon>ecological metagenomes</taxon>
    </lineage>
</organism>
<dbReference type="GO" id="GO:0006400">
    <property type="term" value="P:tRNA modification"/>
    <property type="evidence" value="ECO:0007669"/>
    <property type="project" value="InterPro"/>
</dbReference>
<dbReference type="GO" id="GO:0008193">
    <property type="term" value="F:tRNA guanylyltransferase activity"/>
    <property type="evidence" value="ECO:0007669"/>
    <property type="project" value="InterPro"/>
</dbReference>
<dbReference type="PANTHER" id="PTHR12729:SF1">
    <property type="entry name" value="TRNAHIS GUANYLYLTRANSFERASE CATALYTIC DOMAIN-CONTAINING PROTEIN"/>
    <property type="match status" value="1"/>
</dbReference>